<dbReference type="KEGG" id="kim:G3T16_05825"/>
<dbReference type="InterPro" id="IPR021778">
    <property type="entry name" value="Se/S_carrier-like"/>
</dbReference>
<dbReference type="Pfam" id="PF11823">
    <property type="entry name" value="Se_S_carrier"/>
    <property type="match status" value="1"/>
</dbReference>
<sequence>MTGDTLDGLISFFSSHYAMRASGVLRKCGIPAQLVPGPKELSPNCGVALQFSYNGRETVAALLTQHKIKVDQIHRYLPIDAGWPVTTSISPDI</sequence>
<dbReference type="RefSeq" id="WP_163494238.1">
    <property type="nucleotide sequence ID" value="NZ_CP048711.1"/>
</dbReference>
<accession>A0A6C0U075</accession>
<reference evidence="2 3" key="1">
    <citation type="submission" date="2020-02" db="EMBL/GenBank/DDBJ databases">
        <title>Genome sequencing for Kineobactrum sp. M2.</title>
        <authorList>
            <person name="Park S.-J."/>
        </authorList>
    </citation>
    <scope>NUCLEOTIDE SEQUENCE [LARGE SCALE GENOMIC DNA]</scope>
    <source>
        <strain evidence="2 3">M2</strain>
    </source>
</reference>
<gene>
    <name evidence="2" type="ORF">G3T16_05825</name>
</gene>
<name>A0A6C0U075_9GAMM</name>
<evidence type="ECO:0000313" key="2">
    <source>
        <dbReference type="EMBL" id="QIB64989.1"/>
    </source>
</evidence>
<dbReference type="EMBL" id="CP048711">
    <property type="protein sequence ID" value="QIB64989.1"/>
    <property type="molecule type" value="Genomic_DNA"/>
</dbReference>
<feature type="domain" description="Putative Se/S carrier protein-like" evidence="1">
    <location>
        <begin position="8"/>
        <end position="75"/>
    </location>
</feature>
<keyword evidence="3" id="KW-1185">Reference proteome</keyword>
<dbReference type="Proteomes" id="UP000477680">
    <property type="component" value="Chromosome"/>
</dbReference>
<protein>
    <submittedName>
        <fullName evidence="2">DUF3343 domain-containing protein</fullName>
    </submittedName>
</protein>
<evidence type="ECO:0000259" key="1">
    <source>
        <dbReference type="Pfam" id="PF11823"/>
    </source>
</evidence>
<organism evidence="2 3">
    <name type="scientific">Kineobactrum salinum</name>
    <dbReference type="NCBI Taxonomy" id="2708301"/>
    <lineage>
        <taxon>Bacteria</taxon>
        <taxon>Pseudomonadati</taxon>
        <taxon>Pseudomonadota</taxon>
        <taxon>Gammaproteobacteria</taxon>
        <taxon>Cellvibrionales</taxon>
        <taxon>Halieaceae</taxon>
        <taxon>Kineobactrum</taxon>
    </lineage>
</organism>
<proteinExistence type="predicted"/>
<evidence type="ECO:0000313" key="3">
    <source>
        <dbReference type="Proteomes" id="UP000477680"/>
    </source>
</evidence>
<dbReference type="AlphaFoldDB" id="A0A6C0U075"/>